<dbReference type="Proteomes" id="UP000027195">
    <property type="component" value="Unassembled WGS sequence"/>
</dbReference>
<proteinExistence type="predicted"/>
<dbReference type="InParanoid" id="A0A067M8L8"/>
<accession>A0A067M8L8</accession>
<evidence type="ECO:0000313" key="2">
    <source>
        <dbReference type="Proteomes" id="UP000027195"/>
    </source>
</evidence>
<keyword evidence="2" id="KW-1185">Reference proteome</keyword>
<sequence>MNLDEDIVYEIATHLQDSRLETSFPLWWVPHDLGLRESVQHLAALALVSRGWVEPTRRALLKAVPLVLGEKQARSFALLLRTCKYAAPAVQILILDFPFRGNRTSDFFTCHRLHFIISACTNLKVLNIDNIPHTMSLPIFLNDLRDIPAAEEITTLGMRCAGPMRLATMPMAAACIPAFPNLSRLALSHVDLAAPWETVQSHPSWHNLSTIHLYCCNVSPAILDHLSTLPLFESVFFGREELRGEDLIKFFDRAPEVLRLVSLPAHLMDISLNPETLNARRPDIRVITNTLSDFPFWPTSPKGSALRSVAAVENPFSTQTSYNSHERGKPAYAIGFEVSNDIVAELCWRLNLGGLCQHGVHEPLPYLRQAAWEIIDARSAEARVGCAAFLSQRVGLPLRIVTVDNGIGEFISRKWYICHYFRALHTPEAFHELRGAIDAHKRYVEGHRGLEMIQQLLGCRSPSQEYIFHPSSY</sequence>
<protein>
    <submittedName>
        <fullName evidence="1">Uncharacterized protein</fullName>
    </submittedName>
</protein>
<dbReference type="InterPro" id="IPR032675">
    <property type="entry name" value="LRR_dom_sf"/>
</dbReference>
<dbReference type="Gene3D" id="3.80.10.10">
    <property type="entry name" value="Ribonuclease Inhibitor"/>
    <property type="match status" value="1"/>
</dbReference>
<name>A0A067M8L8_BOTB1</name>
<dbReference type="SUPFAM" id="SSF52047">
    <property type="entry name" value="RNI-like"/>
    <property type="match status" value="1"/>
</dbReference>
<evidence type="ECO:0000313" key="1">
    <source>
        <dbReference type="EMBL" id="KDQ12128.1"/>
    </source>
</evidence>
<dbReference type="AlphaFoldDB" id="A0A067M8L8"/>
<dbReference type="HOGENOM" id="CLU_577442_0_0_1"/>
<dbReference type="EMBL" id="KL198052">
    <property type="protein sequence ID" value="KDQ12128.1"/>
    <property type="molecule type" value="Genomic_DNA"/>
</dbReference>
<organism evidence="1 2">
    <name type="scientific">Botryobasidium botryosum (strain FD-172 SS1)</name>
    <dbReference type="NCBI Taxonomy" id="930990"/>
    <lineage>
        <taxon>Eukaryota</taxon>
        <taxon>Fungi</taxon>
        <taxon>Dikarya</taxon>
        <taxon>Basidiomycota</taxon>
        <taxon>Agaricomycotina</taxon>
        <taxon>Agaricomycetes</taxon>
        <taxon>Cantharellales</taxon>
        <taxon>Botryobasidiaceae</taxon>
        <taxon>Botryobasidium</taxon>
    </lineage>
</organism>
<gene>
    <name evidence="1" type="ORF">BOTBODRAFT_146848</name>
</gene>
<reference evidence="2" key="1">
    <citation type="journal article" date="2014" name="Proc. Natl. Acad. Sci. U.S.A.">
        <title>Extensive sampling of basidiomycete genomes demonstrates inadequacy of the white-rot/brown-rot paradigm for wood decay fungi.</title>
        <authorList>
            <person name="Riley R."/>
            <person name="Salamov A.A."/>
            <person name="Brown D.W."/>
            <person name="Nagy L.G."/>
            <person name="Floudas D."/>
            <person name="Held B.W."/>
            <person name="Levasseur A."/>
            <person name="Lombard V."/>
            <person name="Morin E."/>
            <person name="Otillar R."/>
            <person name="Lindquist E.A."/>
            <person name="Sun H."/>
            <person name="LaButti K.M."/>
            <person name="Schmutz J."/>
            <person name="Jabbour D."/>
            <person name="Luo H."/>
            <person name="Baker S.E."/>
            <person name="Pisabarro A.G."/>
            <person name="Walton J.D."/>
            <person name="Blanchette R.A."/>
            <person name="Henrissat B."/>
            <person name="Martin F."/>
            <person name="Cullen D."/>
            <person name="Hibbett D.S."/>
            <person name="Grigoriev I.V."/>
        </authorList>
    </citation>
    <scope>NUCLEOTIDE SEQUENCE [LARGE SCALE GENOMIC DNA]</scope>
    <source>
        <strain evidence="2">FD-172 SS1</strain>
    </source>
</reference>